<evidence type="ECO:0000256" key="4">
    <source>
        <dbReference type="PROSITE-ProRule" id="PRU00175"/>
    </source>
</evidence>
<evidence type="ECO:0000313" key="7">
    <source>
        <dbReference type="EMBL" id="CAL1540535.1"/>
    </source>
</evidence>
<keyword evidence="8" id="KW-1185">Reference proteome</keyword>
<sequence length="627" mass="69868">MPVESSEDAPLVQYHHRHPSHHHHHFLPCYAEGLGLVPGPDDLCLSSTAEHIAASAAALSLDSNDNLISTHSPPLINLSPNLSPSSESRVSPFYDFRETTRRRGAQDPHISNHPMQHSPQVISGYITADDSGRKTESPTRKRRKIGTSLQDLTNSSSPPPYVTRSTDPSADPRVDRRRTLPARRASGERAVTPRPRRSNSTRRRTRDRAPTSSTTATPEERRAFQPPNPPHLHVAANPAFLARQIHPAMLSAQHPPSVLEHLEQVSMSGPMPMRPYVPLCATATPHPLSMCAPMPQVHMGGSSSMPPWSLTGLPVRLQSCTIPHCTLPHPIPQYLPSSHTQPQPPPPPQAHIPMPPHIPGLHHQHQHRPYHHHQQPQQQQQRHIQNTQEDEVHSVLSDQRSSGIYPLHPSFHHHHHHHHHHQAAAAAAAAALASSHPSHSGHPHSLPHPISSSQPVILQEPTVHPTPPDFYGSLSRYYSRRSSTRSRVRMQQQQQHYSPGFLLQFLAMLGSPPMPPYGRDLDNPEEVENYEALLSLAERLGEAKQKGLTKSDIEQLPVYRFSSEAVRSESDQTSCVVCMCDFEAKQLLRVLPCSHEFHAKCVDKWLRTNRTCPICRQDATESSGCAE</sequence>
<feature type="region of interest" description="Disordered" evidence="5">
    <location>
        <begin position="100"/>
        <end position="230"/>
    </location>
</feature>
<feature type="domain" description="RING-type" evidence="6">
    <location>
        <begin position="575"/>
        <end position="616"/>
    </location>
</feature>
<dbReference type="InterPro" id="IPR001841">
    <property type="entry name" value="Znf_RING"/>
</dbReference>
<evidence type="ECO:0000256" key="5">
    <source>
        <dbReference type="SAM" id="MobiDB-lite"/>
    </source>
</evidence>
<feature type="compositionally biased region" description="Polar residues" evidence="5">
    <location>
        <begin position="147"/>
        <end position="156"/>
    </location>
</feature>
<keyword evidence="1" id="KW-0479">Metal-binding</keyword>
<dbReference type="EMBL" id="CAXITT010000386">
    <property type="protein sequence ID" value="CAL1540535.1"/>
    <property type="molecule type" value="Genomic_DNA"/>
</dbReference>
<feature type="compositionally biased region" description="Basic and acidic residues" evidence="5">
    <location>
        <begin position="130"/>
        <end position="139"/>
    </location>
</feature>
<dbReference type="Gene3D" id="3.30.40.10">
    <property type="entry name" value="Zinc/RING finger domain, C3HC4 (zinc finger)"/>
    <property type="match status" value="1"/>
</dbReference>
<dbReference type="PROSITE" id="PS50089">
    <property type="entry name" value="ZF_RING_2"/>
    <property type="match status" value="1"/>
</dbReference>
<dbReference type="PANTHER" id="PTHR46171:SF3">
    <property type="entry name" value="GH10160P"/>
    <property type="match status" value="1"/>
</dbReference>
<dbReference type="AlphaFoldDB" id="A0AAV2I4X2"/>
<dbReference type="FunFam" id="3.30.40.10:FF:000024">
    <property type="entry name" value="RING finger protein 44 isoform X1"/>
    <property type="match status" value="1"/>
</dbReference>
<dbReference type="Proteomes" id="UP001497497">
    <property type="component" value="Unassembled WGS sequence"/>
</dbReference>
<dbReference type="InterPro" id="IPR013083">
    <property type="entry name" value="Znf_RING/FYVE/PHD"/>
</dbReference>
<proteinExistence type="predicted"/>
<keyword evidence="3" id="KW-0862">Zinc</keyword>
<reference evidence="7 8" key="1">
    <citation type="submission" date="2024-04" db="EMBL/GenBank/DDBJ databases">
        <authorList>
            <consortium name="Genoscope - CEA"/>
            <person name="William W."/>
        </authorList>
    </citation>
    <scope>NUCLEOTIDE SEQUENCE [LARGE SCALE GENOMIC DNA]</scope>
</reference>
<feature type="compositionally biased region" description="Basic residues" evidence="5">
    <location>
        <begin position="194"/>
        <end position="206"/>
    </location>
</feature>
<evidence type="ECO:0000313" key="8">
    <source>
        <dbReference type="Proteomes" id="UP001497497"/>
    </source>
</evidence>
<organism evidence="7 8">
    <name type="scientific">Lymnaea stagnalis</name>
    <name type="common">Great pond snail</name>
    <name type="synonym">Helix stagnalis</name>
    <dbReference type="NCBI Taxonomy" id="6523"/>
    <lineage>
        <taxon>Eukaryota</taxon>
        <taxon>Metazoa</taxon>
        <taxon>Spiralia</taxon>
        <taxon>Lophotrochozoa</taxon>
        <taxon>Mollusca</taxon>
        <taxon>Gastropoda</taxon>
        <taxon>Heterobranchia</taxon>
        <taxon>Euthyneura</taxon>
        <taxon>Panpulmonata</taxon>
        <taxon>Hygrophila</taxon>
        <taxon>Lymnaeoidea</taxon>
        <taxon>Lymnaeidae</taxon>
        <taxon>Lymnaea</taxon>
    </lineage>
</organism>
<comment type="caution">
    <text evidence="7">The sequence shown here is derived from an EMBL/GenBank/DDBJ whole genome shotgun (WGS) entry which is preliminary data.</text>
</comment>
<feature type="compositionally biased region" description="Basic residues" evidence="5">
    <location>
        <begin position="410"/>
        <end position="422"/>
    </location>
</feature>
<evidence type="ECO:0000256" key="1">
    <source>
        <dbReference type="ARBA" id="ARBA00022723"/>
    </source>
</evidence>
<feature type="compositionally biased region" description="Pro residues" evidence="5">
    <location>
        <begin position="342"/>
        <end position="358"/>
    </location>
</feature>
<accession>A0AAV2I4X2</accession>
<dbReference type="SMART" id="SM00184">
    <property type="entry name" value="RING"/>
    <property type="match status" value="1"/>
</dbReference>
<dbReference type="SUPFAM" id="SSF57850">
    <property type="entry name" value="RING/U-box"/>
    <property type="match status" value="1"/>
</dbReference>
<name>A0AAV2I4X2_LYMST</name>
<evidence type="ECO:0000256" key="2">
    <source>
        <dbReference type="ARBA" id="ARBA00022771"/>
    </source>
</evidence>
<evidence type="ECO:0000259" key="6">
    <source>
        <dbReference type="PROSITE" id="PS50089"/>
    </source>
</evidence>
<gene>
    <name evidence="7" type="ORF">GSLYS_00014184001</name>
</gene>
<dbReference type="Pfam" id="PF13639">
    <property type="entry name" value="zf-RING_2"/>
    <property type="match status" value="1"/>
</dbReference>
<dbReference type="PANTHER" id="PTHR46171">
    <property type="entry name" value="GH10160P"/>
    <property type="match status" value="1"/>
</dbReference>
<feature type="compositionally biased region" description="Basic residues" evidence="5">
    <location>
        <begin position="360"/>
        <end position="374"/>
    </location>
</feature>
<evidence type="ECO:0000256" key="3">
    <source>
        <dbReference type="ARBA" id="ARBA00022833"/>
    </source>
</evidence>
<dbReference type="CDD" id="cd16472">
    <property type="entry name" value="RING-H2_RNF38-like"/>
    <property type="match status" value="1"/>
</dbReference>
<dbReference type="GO" id="GO:0008270">
    <property type="term" value="F:zinc ion binding"/>
    <property type="evidence" value="ECO:0007669"/>
    <property type="project" value="UniProtKB-KW"/>
</dbReference>
<feature type="compositionally biased region" description="Low complexity" evidence="5">
    <location>
        <begin position="423"/>
        <end position="452"/>
    </location>
</feature>
<feature type="region of interest" description="Disordered" evidence="5">
    <location>
        <begin position="331"/>
        <end position="452"/>
    </location>
</feature>
<dbReference type="GO" id="GO:0016567">
    <property type="term" value="P:protein ubiquitination"/>
    <property type="evidence" value="ECO:0007669"/>
    <property type="project" value="TreeGrafter"/>
</dbReference>
<protein>
    <recommendedName>
        <fullName evidence="6">RING-type domain-containing protein</fullName>
    </recommendedName>
</protein>
<dbReference type="GO" id="GO:0061630">
    <property type="term" value="F:ubiquitin protein ligase activity"/>
    <property type="evidence" value="ECO:0007669"/>
    <property type="project" value="TreeGrafter"/>
</dbReference>
<keyword evidence="2 4" id="KW-0863">Zinc-finger</keyword>